<organism evidence="2 3">
    <name type="scientific">Arenimonas donghaensis DSM 18148 = HO3-R19</name>
    <dbReference type="NCBI Taxonomy" id="1121014"/>
    <lineage>
        <taxon>Bacteria</taxon>
        <taxon>Pseudomonadati</taxon>
        <taxon>Pseudomonadota</taxon>
        <taxon>Gammaproteobacteria</taxon>
        <taxon>Lysobacterales</taxon>
        <taxon>Lysobacteraceae</taxon>
        <taxon>Arenimonas</taxon>
    </lineage>
</organism>
<dbReference type="Proteomes" id="UP000029085">
    <property type="component" value="Unassembled WGS sequence"/>
</dbReference>
<dbReference type="RefSeq" id="WP_034222562.1">
    <property type="nucleotide sequence ID" value="NZ_AVCJ01000011.1"/>
</dbReference>
<feature type="compositionally biased region" description="Acidic residues" evidence="1">
    <location>
        <begin position="76"/>
        <end position="86"/>
    </location>
</feature>
<sequence length="99" mass="10659">MSNVIEFLERLGSTPQPAAGDSIGYETEVASLAVDDEVRQALMSRDSGALGDLLGGRPKMLCMLFPAEGDDNQKDSEDEDSNSPDDDEKKESATRNGLH</sequence>
<comment type="caution">
    <text evidence="2">The sequence shown here is derived from an EMBL/GenBank/DDBJ whole genome shotgun (WGS) entry which is preliminary data.</text>
</comment>
<evidence type="ECO:0000313" key="2">
    <source>
        <dbReference type="EMBL" id="KFL36926.1"/>
    </source>
</evidence>
<reference evidence="3" key="1">
    <citation type="submission" date="2013-08" db="EMBL/GenBank/DDBJ databases">
        <title>Genome sequencing of Arenimonas donghaensis.</title>
        <authorList>
            <person name="Chen F."/>
            <person name="Wang G."/>
        </authorList>
    </citation>
    <scope>NUCLEOTIDE SEQUENCE [LARGE SCALE GENOMIC DNA]</scope>
    <source>
        <strain evidence="3">HO3-R19</strain>
    </source>
</reference>
<evidence type="ECO:0000256" key="1">
    <source>
        <dbReference type="SAM" id="MobiDB-lite"/>
    </source>
</evidence>
<name>A0A087MJ73_9GAMM</name>
<proteinExistence type="predicted"/>
<feature type="region of interest" description="Disordered" evidence="1">
    <location>
        <begin position="64"/>
        <end position="99"/>
    </location>
</feature>
<reference evidence="2 3" key="2">
    <citation type="journal article" date="2015" name="Stand. Genomic Sci.">
        <title>High quality draft genomic sequence of Arenimonas donghaensis DSM 18148(T).</title>
        <authorList>
            <person name="Chen F."/>
            <person name="Wang H."/>
            <person name="Cao Y."/>
            <person name="Li X."/>
            <person name="Wang G."/>
        </authorList>
    </citation>
    <scope>NUCLEOTIDE SEQUENCE [LARGE SCALE GENOMIC DNA]</scope>
    <source>
        <strain evidence="2 3">HO3-R19</strain>
    </source>
</reference>
<dbReference type="STRING" id="1121014.N788_12420"/>
<dbReference type="OrthoDB" id="5966707at2"/>
<evidence type="ECO:0000313" key="3">
    <source>
        <dbReference type="Proteomes" id="UP000029085"/>
    </source>
</evidence>
<keyword evidence="3" id="KW-1185">Reference proteome</keyword>
<dbReference type="EMBL" id="AVCJ01000011">
    <property type="protein sequence ID" value="KFL36926.1"/>
    <property type="molecule type" value="Genomic_DNA"/>
</dbReference>
<dbReference type="AlphaFoldDB" id="A0A087MJ73"/>
<protein>
    <submittedName>
        <fullName evidence="2">Uncharacterized protein</fullName>
    </submittedName>
</protein>
<dbReference type="PATRIC" id="fig|1121014.3.peg.1239"/>
<gene>
    <name evidence="2" type="ORF">N788_12420</name>
</gene>
<accession>A0A087MJ73</accession>